<keyword evidence="3" id="KW-0540">Nuclease</keyword>
<dbReference type="NCBIfam" id="TIGR01596">
    <property type="entry name" value="cas3_HD"/>
    <property type="match status" value="1"/>
</dbReference>
<evidence type="ECO:0000256" key="4">
    <source>
        <dbReference type="ARBA" id="ARBA00022723"/>
    </source>
</evidence>
<dbReference type="InterPro" id="IPR006474">
    <property type="entry name" value="Helicase_Cas3_CRISPR-ass_core"/>
</dbReference>
<comment type="similarity">
    <text evidence="1">In the N-terminal section; belongs to the CRISPR-associated nuclease Cas3-HD family.</text>
</comment>
<dbReference type="Gene3D" id="3.40.50.300">
    <property type="entry name" value="P-loop containing nucleotide triphosphate hydrolases"/>
    <property type="match status" value="2"/>
</dbReference>
<gene>
    <name evidence="12" type="ORF">ACFPTN_05125</name>
</gene>
<protein>
    <submittedName>
        <fullName evidence="12">CRISPR-associated endonuclease Cas3</fullName>
    </submittedName>
</protein>
<evidence type="ECO:0000256" key="1">
    <source>
        <dbReference type="ARBA" id="ARBA00006847"/>
    </source>
</evidence>
<organism evidence="12 13">
    <name type="scientific">Thauera sinica</name>
    <dbReference type="NCBI Taxonomy" id="2665146"/>
    <lineage>
        <taxon>Bacteria</taxon>
        <taxon>Pseudomonadati</taxon>
        <taxon>Pseudomonadota</taxon>
        <taxon>Betaproteobacteria</taxon>
        <taxon>Rhodocyclales</taxon>
        <taxon>Zoogloeaceae</taxon>
        <taxon>Thauera</taxon>
    </lineage>
</organism>
<keyword evidence="13" id="KW-1185">Reference proteome</keyword>
<dbReference type="CDD" id="cd09641">
    <property type="entry name" value="Cas3''_I"/>
    <property type="match status" value="1"/>
</dbReference>
<evidence type="ECO:0000256" key="7">
    <source>
        <dbReference type="ARBA" id="ARBA00022806"/>
    </source>
</evidence>
<dbReference type="InterPro" id="IPR014001">
    <property type="entry name" value="Helicase_ATP-bd"/>
</dbReference>
<feature type="domain" description="Helicase ATP-binding" evidence="10">
    <location>
        <begin position="235"/>
        <end position="427"/>
    </location>
</feature>
<dbReference type="PANTHER" id="PTHR47962">
    <property type="entry name" value="ATP-DEPENDENT HELICASE LHR-RELATED-RELATED"/>
    <property type="match status" value="1"/>
</dbReference>
<dbReference type="EMBL" id="JBHSOG010000014">
    <property type="protein sequence ID" value="MFC5768747.1"/>
    <property type="molecule type" value="Genomic_DNA"/>
</dbReference>
<dbReference type="SMART" id="SM00487">
    <property type="entry name" value="DEXDc"/>
    <property type="match status" value="1"/>
</dbReference>
<dbReference type="PROSITE" id="PS51643">
    <property type="entry name" value="HD_CAS3"/>
    <property type="match status" value="1"/>
</dbReference>
<dbReference type="PROSITE" id="PS51192">
    <property type="entry name" value="HELICASE_ATP_BIND_1"/>
    <property type="match status" value="1"/>
</dbReference>
<evidence type="ECO:0000256" key="6">
    <source>
        <dbReference type="ARBA" id="ARBA00022801"/>
    </source>
</evidence>
<comment type="caution">
    <text evidence="12">The sequence shown here is derived from an EMBL/GenBank/DDBJ whole genome shotgun (WGS) entry which is preliminary data.</text>
</comment>
<evidence type="ECO:0000256" key="9">
    <source>
        <dbReference type="ARBA" id="ARBA00023118"/>
    </source>
</evidence>
<dbReference type="CDD" id="cd17930">
    <property type="entry name" value="DEXHc_cas3"/>
    <property type="match status" value="1"/>
</dbReference>
<evidence type="ECO:0000256" key="5">
    <source>
        <dbReference type="ARBA" id="ARBA00022741"/>
    </source>
</evidence>
<keyword evidence="4" id="KW-0479">Metal-binding</keyword>
<evidence type="ECO:0000313" key="13">
    <source>
        <dbReference type="Proteomes" id="UP001595974"/>
    </source>
</evidence>
<keyword evidence="5" id="KW-0547">Nucleotide-binding</keyword>
<dbReference type="SUPFAM" id="SSF52540">
    <property type="entry name" value="P-loop containing nucleoside triphosphate hydrolases"/>
    <property type="match status" value="1"/>
</dbReference>
<dbReference type="InterPro" id="IPR038257">
    <property type="entry name" value="CRISPR-assoc_Cas3_HD_sf"/>
</dbReference>
<feature type="domain" description="HD Cas3-type" evidence="11">
    <location>
        <begin position="11"/>
        <end position="173"/>
    </location>
</feature>
<dbReference type="NCBIfam" id="TIGR01587">
    <property type="entry name" value="cas3_core"/>
    <property type="match status" value="1"/>
</dbReference>
<name>A0ABW1ANR2_9RHOO</name>
<dbReference type="InterPro" id="IPR054712">
    <property type="entry name" value="Cas3-like_dom"/>
</dbReference>
<reference evidence="13" key="1">
    <citation type="journal article" date="2019" name="Int. J. Syst. Evol. Microbiol.">
        <title>The Global Catalogue of Microorganisms (GCM) 10K type strain sequencing project: providing services to taxonomists for standard genome sequencing and annotation.</title>
        <authorList>
            <consortium name="The Broad Institute Genomics Platform"/>
            <consortium name="The Broad Institute Genome Sequencing Center for Infectious Disease"/>
            <person name="Wu L."/>
            <person name="Ma J."/>
        </authorList>
    </citation>
    <scope>NUCLEOTIDE SEQUENCE [LARGE SCALE GENOMIC DNA]</scope>
    <source>
        <strain evidence="13">SHR3</strain>
    </source>
</reference>
<evidence type="ECO:0000256" key="2">
    <source>
        <dbReference type="ARBA" id="ARBA00009046"/>
    </source>
</evidence>
<accession>A0ABW1ANR2</accession>
<dbReference type="InterPro" id="IPR006674">
    <property type="entry name" value="HD_domain"/>
</dbReference>
<dbReference type="SUPFAM" id="SSF109604">
    <property type="entry name" value="HD-domain/PDEase-like"/>
    <property type="match status" value="1"/>
</dbReference>
<comment type="similarity">
    <text evidence="2">In the central section; belongs to the CRISPR-associated helicase Cas3 family.</text>
</comment>
<evidence type="ECO:0000259" key="11">
    <source>
        <dbReference type="PROSITE" id="PS51643"/>
    </source>
</evidence>
<keyword evidence="7" id="KW-0347">Helicase</keyword>
<sequence>MFFAHSTQREDRSDWQPLAEHLRKVAELAAGFASIFNAAGLAVPAGLLHDIGKYTEDFQRRIAGEAVRVDHATRGAMVALQQYGQLGYLIAYAIAGHHAGLANGIESGERTSLKERLRGAGLPPLSPQWQQEIQLPPNLGELPFRKAGGGGPMFQAAFLVRMLFSCLVDADYLDTEAFYDRVAQPGEPGNRGALRAVEVPRLEALRERLDAHLAAFSANSDVNRVRADILAHVRSEAACDPGLFSLTVPTGGGKTLASLAFALDHAIRHGLRRVIFVIPFTSIVEQNAAVFRRALGELGEAAVLEHHSAFVPPPSSRDDAERYQSQEKLKLAMENWDAPVVVTTAVQFFESLFAARPSQCRKLHNIAGSVVILDEAQTLPLKLLRPAVAAIDELARNYRSSVVLCTATQPALQAPEFAGGLEQVRELAPEPPTLFRKLERVRVRHVGELDDEALVAHMRSHEQVLCIVNNRRHARAVFQSMADLPGARHLTTLMCARHRSEVLARVRADLKQGRPCRLVSTSLIEAGVDVDFPLVLRAEAGLDSIAQAAGRCNREGRRDAAASEVLVFSTANPDWAPPPELKQFAQAAATVLRSHADDPLSPAAIQAYFRELYWQKGGAALDGGDLLGLLQRSRPDSLPMETLAASFRMIESVQMPVIVPFDDEAREALRALRFADKSGGLARRLQPYLVQLPRQGFEALRKSGAIQPVAAERWGEQFMELAVMDLYDERFGLSWEDPAFLRGESLMW</sequence>
<dbReference type="RefSeq" id="WP_198363103.1">
    <property type="nucleotide sequence ID" value="NZ_JBHSOG010000014.1"/>
</dbReference>
<dbReference type="GO" id="GO:0004519">
    <property type="term" value="F:endonuclease activity"/>
    <property type="evidence" value="ECO:0007669"/>
    <property type="project" value="UniProtKB-KW"/>
</dbReference>
<dbReference type="Gene3D" id="1.10.3210.30">
    <property type="match status" value="1"/>
</dbReference>
<dbReference type="InterPro" id="IPR027417">
    <property type="entry name" value="P-loop_NTPase"/>
</dbReference>
<dbReference type="Pfam" id="PF01966">
    <property type="entry name" value="HD"/>
    <property type="match status" value="1"/>
</dbReference>
<evidence type="ECO:0000256" key="3">
    <source>
        <dbReference type="ARBA" id="ARBA00022722"/>
    </source>
</evidence>
<dbReference type="Proteomes" id="UP001595974">
    <property type="component" value="Unassembled WGS sequence"/>
</dbReference>
<evidence type="ECO:0000259" key="10">
    <source>
        <dbReference type="PROSITE" id="PS51192"/>
    </source>
</evidence>
<keyword evidence="8" id="KW-0067">ATP-binding</keyword>
<keyword evidence="6" id="KW-0378">Hydrolase</keyword>
<evidence type="ECO:0000313" key="12">
    <source>
        <dbReference type="EMBL" id="MFC5768747.1"/>
    </source>
</evidence>
<proteinExistence type="inferred from homology"/>
<keyword evidence="9" id="KW-0051">Antiviral defense</keyword>
<evidence type="ECO:0000256" key="8">
    <source>
        <dbReference type="ARBA" id="ARBA00022840"/>
    </source>
</evidence>
<dbReference type="Pfam" id="PF00270">
    <property type="entry name" value="DEAD"/>
    <property type="match status" value="1"/>
</dbReference>
<dbReference type="InterPro" id="IPR006483">
    <property type="entry name" value="CRISPR-assoc_Cas3_HD"/>
</dbReference>
<dbReference type="InterPro" id="IPR052511">
    <property type="entry name" value="ATP-dep_Helicase"/>
</dbReference>
<dbReference type="InterPro" id="IPR011545">
    <property type="entry name" value="DEAD/DEAH_box_helicase_dom"/>
</dbReference>
<keyword evidence="12" id="KW-0255">Endonuclease</keyword>
<dbReference type="Pfam" id="PF22590">
    <property type="entry name" value="Cas3-like_C_2"/>
    <property type="match status" value="1"/>
</dbReference>
<dbReference type="PANTHER" id="PTHR47962:SF5">
    <property type="entry name" value="ATP-DEPENDENT HELICASE LHR-RELATED"/>
    <property type="match status" value="1"/>
</dbReference>